<feature type="compositionally biased region" description="Basic and acidic residues" evidence="1">
    <location>
        <begin position="64"/>
        <end position="75"/>
    </location>
</feature>
<dbReference type="OrthoDB" id="7490514at2759"/>
<evidence type="ECO:0000313" key="2">
    <source>
        <dbReference type="EMBL" id="CAG5042729.1"/>
    </source>
</evidence>
<evidence type="ECO:0000256" key="1">
    <source>
        <dbReference type="SAM" id="MobiDB-lite"/>
    </source>
</evidence>
<feature type="region of interest" description="Disordered" evidence="1">
    <location>
        <begin position="64"/>
        <end position="89"/>
    </location>
</feature>
<dbReference type="Proteomes" id="UP000691718">
    <property type="component" value="Unassembled WGS sequence"/>
</dbReference>
<name>A0A8S3XUP1_PARAO</name>
<accession>A0A8S3XUP1</accession>
<dbReference type="EMBL" id="CAJQZP010001376">
    <property type="protein sequence ID" value="CAG5042729.1"/>
    <property type="molecule type" value="Genomic_DNA"/>
</dbReference>
<protein>
    <submittedName>
        <fullName evidence="2">(apollo) hypothetical protein</fullName>
    </submittedName>
</protein>
<evidence type="ECO:0000313" key="3">
    <source>
        <dbReference type="Proteomes" id="UP000691718"/>
    </source>
</evidence>
<keyword evidence="3" id="KW-1185">Reference proteome</keyword>
<feature type="compositionally biased region" description="Polar residues" evidence="1">
    <location>
        <begin position="80"/>
        <end position="89"/>
    </location>
</feature>
<dbReference type="AlphaFoldDB" id="A0A8S3XUP1"/>
<gene>
    <name evidence="2" type="ORF">PAPOLLO_LOCUS22523</name>
</gene>
<comment type="caution">
    <text evidence="2">The sequence shown here is derived from an EMBL/GenBank/DDBJ whole genome shotgun (WGS) entry which is preliminary data.</text>
</comment>
<reference evidence="2" key="1">
    <citation type="submission" date="2021-04" db="EMBL/GenBank/DDBJ databases">
        <authorList>
            <person name="Tunstrom K."/>
        </authorList>
    </citation>
    <scope>NUCLEOTIDE SEQUENCE</scope>
</reference>
<organism evidence="2 3">
    <name type="scientific">Parnassius apollo</name>
    <name type="common">Apollo butterfly</name>
    <name type="synonym">Papilio apollo</name>
    <dbReference type="NCBI Taxonomy" id="110799"/>
    <lineage>
        <taxon>Eukaryota</taxon>
        <taxon>Metazoa</taxon>
        <taxon>Ecdysozoa</taxon>
        <taxon>Arthropoda</taxon>
        <taxon>Hexapoda</taxon>
        <taxon>Insecta</taxon>
        <taxon>Pterygota</taxon>
        <taxon>Neoptera</taxon>
        <taxon>Endopterygota</taxon>
        <taxon>Lepidoptera</taxon>
        <taxon>Glossata</taxon>
        <taxon>Ditrysia</taxon>
        <taxon>Papilionoidea</taxon>
        <taxon>Papilionidae</taxon>
        <taxon>Parnassiinae</taxon>
        <taxon>Parnassini</taxon>
        <taxon>Parnassius</taxon>
        <taxon>Parnassius</taxon>
    </lineage>
</organism>
<proteinExistence type="predicted"/>
<sequence length="89" mass="10368">MGKISTLLDKRLNNYLSDFVKSFRKALKNDVKNLVQAEMDSVVQQLKYDFTVTTNFIRDEQSSLKQEIEKKESHNKTPRIWNSSISKGD</sequence>